<feature type="domain" description="HTH crp-type" evidence="1">
    <location>
        <begin position="153"/>
        <end position="227"/>
    </location>
</feature>
<dbReference type="SUPFAM" id="SSF46785">
    <property type="entry name" value="Winged helix' DNA-binding domain"/>
    <property type="match status" value="1"/>
</dbReference>
<dbReference type="PROSITE" id="PS51063">
    <property type="entry name" value="HTH_CRP_2"/>
    <property type="match status" value="1"/>
</dbReference>
<evidence type="ECO:0000313" key="2">
    <source>
        <dbReference type="EMBL" id="UTI65343.1"/>
    </source>
</evidence>
<name>A0ABY5DTI7_9ACTN</name>
<dbReference type="Proteomes" id="UP001056035">
    <property type="component" value="Chromosome"/>
</dbReference>
<dbReference type="InterPro" id="IPR014710">
    <property type="entry name" value="RmlC-like_jellyroll"/>
</dbReference>
<proteinExistence type="predicted"/>
<dbReference type="Gene3D" id="2.60.120.10">
    <property type="entry name" value="Jelly Rolls"/>
    <property type="match status" value="1"/>
</dbReference>
<keyword evidence="3" id="KW-1185">Reference proteome</keyword>
<accession>A0ABY5DTI7</accession>
<dbReference type="InterPro" id="IPR036390">
    <property type="entry name" value="WH_DNA-bd_sf"/>
</dbReference>
<evidence type="ECO:0000313" key="3">
    <source>
        <dbReference type="Proteomes" id="UP001056035"/>
    </source>
</evidence>
<sequence length="253" mass="27163">MVDRASLLKLDPDLGSELPDESCALAAERLIVRLERLPAGDWHPQPDEFGARGGIGLLIGDGFIVRHVKLEHRAGAEVLGPGDLLRPWQDDGEYAVYPYVPGWRAVTGVTFAVLDLAFASRLGPFPQVTAAITGRAMSRSRRVAGHLVLAQLASVEHRVLLVLWQLADLWGRVRPDGVLLPVPLTHRLLGLTIGARRPSVTTALGALAEQDLVRSLGREGFLLLGPPPQDLPLLRGAATSSLPSRALLSAPPV</sequence>
<dbReference type="Pfam" id="PF13545">
    <property type="entry name" value="HTH_Crp_2"/>
    <property type="match status" value="1"/>
</dbReference>
<gene>
    <name evidence="2" type="ORF">NBH00_03815</name>
</gene>
<reference evidence="2 3" key="1">
    <citation type="submission" date="2022-06" db="EMBL/GenBank/DDBJ databases">
        <title>Paraconexibacter antarcticus.</title>
        <authorList>
            <person name="Kim C.S."/>
        </authorList>
    </citation>
    <scope>NUCLEOTIDE SEQUENCE [LARGE SCALE GENOMIC DNA]</scope>
    <source>
        <strain evidence="2 3">02-257</strain>
    </source>
</reference>
<dbReference type="RefSeq" id="WP_254572024.1">
    <property type="nucleotide sequence ID" value="NZ_CP098502.1"/>
</dbReference>
<protein>
    <recommendedName>
        <fullName evidence="1">HTH crp-type domain-containing protein</fullName>
    </recommendedName>
</protein>
<evidence type="ECO:0000259" key="1">
    <source>
        <dbReference type="PROSITE" id="PS51063"/>
    </source>
</evidence>
<organism evidence="2 3">
    <name type="scientific">Paraconexibacter antarcticus</name>
    <dbReference type="NCBI Taxonomy" id="2949664"/>
    <lineage>
        <taxon>Bacteria</taxon>
        <taxon>Bacillati</taxon>
        <taxon>Actinomycetota</taxon>
        <taxon>Thermoleophilia</taxon>
        <taxon>Solirubrobacterales</taxon>
        <taxon>Paraconexibacteraceae</taxon>
        <taxon>Paraconexibacter</taxon>
    </lineage>
</organism>
<dbReference type="InterPro" id="IPR012318">
    <property type="entry name" value="HTH_CRP"/>
</dbReference>
<dbReference type="EMBL" id="CP098502">
    <property type="protein sequence ID" value="UTI65343.1"/>
    <property type="molecule type" value="Genomic_DNA"/>
</dbReference>